<dbReference type="GO" id="GO:0003723">
    <property type="term" value="F:RNA binding"/>
    <property type="evidence" value="ECO:0007669"/>
    <property type="project" value="InterPro"/>
</dbReference>
<evidence type="ECO:0000256" key="8">
    <source>
        <dbReference type="ARBA" id="ARBA00082163"/>
    </source>
</evidence>
<dbReference type="InterPro" id="IPR048741">
    <property type="entry name" value="Pus10-like_C"/>
</dbReference>
<dbReference type="Proteomes" id="UP000030624">
    <property type="component" value="Chromosome"/>
</dbReference>
<feature type="domain" description="Pus10-like C-terminal" evidence="9">
    <location>
        <begin position="121"/>
        <end position="359"/>
    </location>
</feature>
<sequence length="373" mass="42693">MIEVCDQCKRRIGFGREGKCTVCCNAFDRIESLARKILSELEEYEFDTFDAGIRLYGSSKAMQDFLREKFGIEDTLKEHFRTEFIRRFSEISGRKRKVGGDINIIVNLENLNYSIEISPVFIYGRYKKRVRFLSQTRWLCGDCGGKGCERCNYTGRKYLSVEDLIIQPALELFKGKNAFLHGSGREDVDARMLGTGRPFILEIEAPKKRKVNLNELETAINENAGGKIEVEFFFYSDRKAVERIKKAAYSKTYRAIISLEEDVDSEQLEKALKKLEGHEISQRTPQRVEHRRADKVRKRKVYSIRLLLKKGRKAVVTIHAESGLYIKELISGDGGRTTPSLSELLGMDCRVEKLDVLSINGGLEDGNLKYNPA</sequence>
<comment type="function">
    <text evidence="7">Responsible for synthesis of pseudouridine from uracil-54 and uracil-55 in the psi GC loop of transfer RNAs.</text>
</comment>
<dbReference type="GeneID" id="24797970"/>
<keyword evidence="5" id="KW-0413">Isomerase</keyword>
<accession>A0A0A7GHM2</accession>
<name>A0A0A7GHM2_GEOAI</name>
<dbReference type="AlphaFoldDB" id="A0A0A7GHM2"/>
<dbReference type="FunFam" id="3.30.70.3190:FF:000001">
    <property type="entry name" value="tRNA pseudouridine synthase Pus10"/>
    <property type="match status" value="1"/>
</dbReference>
<dbReference type="Pfam" id="PF21238">
    <property type="entry name" value="Pus10_C"/>
    <property type="match status" value="1"/>
</dbReference>
<evidence type="ECO:0000259" key="10">
    <source>
        <dbReference type="Pfam" id="PF22023"/>
    </source>
</evidence>
<dbReference type="STRING" id="565033.GACE_1385"/>
<evidence type="ECO:0000256" key="4">
    <source>
        <dbReference type="ARBA" id="ARBA00022694"/>
    </source>
</evidence>
<comment type="catalytic activity">
    <reaction evidence="6">
        <text>uridine(54) in tRNA = pseudouridine(54) in tRNA</text>
        <dbReference type="Rhea" id="RHEA:57876"/>
        <dbReference type="Rhea" id="RHEA-COMP:10193"/>
        <dbReference type="Rhea" id="RHEA-COMP:14141"/>
        <dbReference type="ChEBI" id="CHEBI:65314"/>
        <dbReference type="ChEBI" id="CHEBI:65315"/>
    </reaction>
</comment>
<dbReference type="SUPFAM" id="SSF55120">
    <property type="entry name" value="Pseudouridine synthase"/>
    <property type="match status" value="1"/>
</dbReference>
<dbReference type="FunFam" id="3.30.70.2510:FF:000001">
    <property type="entry name" value="tRNA pseudouridine synthase Pus10"/>
    <property type="match status" value="1"/>
</dbReference>
<dbReference type="GO" id="GO:0160148">
    <property type="term" value="F:tRNA pseudouridine(55) synthase activity"/>
    <property type="evidence" value="ECO:0007669"/>
    <property type="project" value="UniProtKB-EC"/>
</dbReference>
<keyword evidence="4" id="KW-0819">tRNA processing</keyword>
<dbReference type="InterPro" id="IPR039894">
    <property type="entry name" value="Pus10-like"/>
</dbReference>
<evidence type="ECO:0000256" key="1">
    <source>
        <dbReference type="ARBA" id="ARBA00000385"/>
    </source>
</evidence>
<dbReference type="PANTHER" id="PTHR21568:SF0">
    <property type="entry name" value="TRNA PSEUDOURIDINE SYNTHASE PUS10"/>
    <property type="match status" value="1"/>
</dbReference>
<evidence type="ECO:0000256" key="3">
    <source>
        <dbReference type="ARBA" id="ARBA00012787"/>
    </source>
</evidence>
<evidence type="ECO:0000256" key="6">
    <source>
        <dbReference type="ARBA" id="ARBA00050950"/>
    </source>
</evidence>
<dbReference type="RefSeq" id="WP_048092221.1">
    <property type="nucleotide sequence ID" value="NZ_CP009552.1"/>
</dbReference>
<gene>
    <name evidence="11" type="ORF">GACE_1385</name>
</gene>
<evidence type="ECO:0000256" key="5">
    <source>
        <dbReference type="ARBA" id="ARBA00023235"/>
    </source>
</evidence>
<dbReference type="EC" id="5.4.99.25" evidence="3"/>
<evidence type="ECO:0000259" key="9">
    <source>
        <dbReference type="Pfam" id="PF21238"/>
    </source>
</evidence>
<feature type="domain" description="Pus10 THUMP" evidence="10">
    <location>
        <begin position="34"/>
        <end position="92"/>
    </location>
</feature>
<dbReference type="InterPro" id="IPR055174">
    <property type="entry name" value="Pus10_THUMP_arc"/>
</dbReference>
<dbReference type="KEGG" id="gac:GACE_1385"/>
<evidence type="ECO:0000313" key="12">
    <source>
        <dbReference type="Proteomes" id="UP000030624"/>
    </source>
</evidence>
<dbReference type="PANTHER" id="PTHR21568">
    <property type="entry name" value="TRNA PSEUDOURIDINE SYNTHASE PUS10"/>
    <property type="match status" value="1"/>
</dbReference>
<comment type="similarity">
    <text evidence="2">Belongs to the pseudouridine synthase Pus10 family.</text>
</comment>
<protein>
    <recommendedName>
        <fullName evidence="3">tRNA pseudouridine(55) synthase</fullName>
        <ecNumber evidence="3">5.4.99.25</ecNumber>
    </recommendedName>
    <alternativeName>
        <fullName evidence="8">tRNA pseudouridine 54/55 synthase</fullName>
    </alternativeName>
</protein>
<dbReference type="eggNOG" id="arCOG01015">
    <property type="taxonomic scope" value="Archaea"/>
</dbReference>
<evidence type="ECO:0000313" key="11">
    <source>
        <dbReference type="EMBL" id="AIY90426.1"/>
    </source>
</evidence>
<dbReference type="GO" id="GO:0031119">
    <property type="term" value="P:tRNA pseudouridine synthesis"/>
    <property type="evidence" value="ECO:0007669"/>
    <property type="project" value="TreeGrafter"/>
</dbReference>
<dbReference type="InterPro" id="IPR020103">
    <property type="entry name" value="PsdUridine_synth_cat_dom_sf"/>
</dbReference>
<proteinExistence type="inferred from homology"/>
<dbReference type="EMBL" id="CP009552">
    <property type="protein sequence ID" value="AIY90426.1"/>
    <property type="molecule type" value="Genomic_DNA"/>
</dbReference>
<dbReference type="Gene3D" id="3.30.70.3190">
    <property type="match status" value="1"/>
</dbReference>
<organism evidence="11 12">
    <name type="scientific">Geoglobus acetivorans</name>
    <dbReference type="NCBI Taxonomy" id="565033"/>
    <lineage>
        <taxon>Archaea</taxon>
        <taxon>Methanobacteriati</taxon>
        <taxon>Methanobacteriota</taxon>
        <taxon>Archaeoglobi</taxon>
        <taxon>Archaeoglobales</taxon>
        <taxon>Archaeoglobaceae</taxon>
        <taxon>Geoglobus</taxon>
    </lineage>
</organism>
<evidence type="ECO:0000256" key="2">
    <source>
        <dbReference type="ARBA" id="ARBA00009652"/>
    </source>
</evidence>
<dbReference type="Pfam" id="PF22023">
    <property type="entry name" value="Pus10_THUMP_arc"/>
    <property type="match status" value="1"/>
</dbReference>
<reference evidence="11 12" key="1">
    <citation type="journal article" date="2015" name="Appl. Environ. Microbiol.">
        <title>The Geoglobus acetivorans genome: Fe(III) reduction, acetate utilization, autotrophic growth, and degradation of aromatic compounds in a hyperthermophilic archaeon.</title>
        <authorList>
            <person name="Mardanov A.V."/>
            <person name="Slododkina G.B."/>
            <person name="Slobodkin A.I."/>
            <person name="Beletsky A.V."/>
            <person name="Gavrilov S.N."/>
            <person name="Kublanov I.V."/>
            <person name="Bonch-Osmolovskaya E.A."/>
            <person name="Skryabin K.G."/>
            <person name="Ravin N.V."/>
        </authorList>
    </citation>
    <scope>NUCLEOTIDE SEQUENCE [LARGE SCALE GENOMIC DNA]</scope>
    <source>
        <strain evidence="11 12">SBH6</strain>
    </source>
</reference>
<dbReference type="HOGENOM" id="CLU_028780_2_0_2"/>
<dbReference type="NCBIfam" id="TIGR01213">
    <property type="entry name" value="pseudo_Pus10arc"/>
    <property type="match status" value="1"/>
</dbReference>
<comment type="catalytic activity">
    <reaction evidence="1">
        <text>uridine(55) in tRNA = pseudouridine(55) in tRNA</text>
        <dbReference type="Rhea" id="RHEA:42532"/>
        <dbReference type="Rhea" id="RHEA-COMP:10101"/>
        <dbReference type="Rhea" id="RHEA-COMP:10102"/>
        <dbReference type="ChEBI" id="CHEBI:65314"/>
        <dbReference type="ChEBI" id="CHEBI:65315"/>
        <dbReference type="EC" id="5.4.99.25"/>
    </reaction>
</comment>
<dbReference type="Gene3D" id="3.30.70.2510">
    <property type="match status" value="1"/>
</dbReference>
<evidence type="ECO:0000256" key="7">
    <source>
        <dbReference type="ARBA" id="ARBA00058132"/>
    </source>
</evidence>